<gene>
    <name evidence="12" type="ORF">SKTS_21610</name>
</gene>
<evidence type="ECO:0000256" key="7">
    <source>
        <dbReference type="ARBA" id="ARBA00023306"/>
    </source>
</evidence>
<dbReference type="RefSeq" id="WP_173064599.1">
    <property type="nucleotide sequence ID" value="NZ_AP022853.1"/>
</dbReference>
<dbReference type="InterPro" id="IPR007449">
    <property type="entry name" value="ZipA_FtsZ-bd_C"/>
</dbReference>
<evidence type="ECO:0000256" key="4">
    <source>
        <dbReference type="ARBA" id="ARBA00022692"/>
    </source>
</evidence>
<dbReference type="InterPro" id="IPR036765">
    <property type="entry name" value="ZipA_FtsZ-bd_C_sf"/>
</dbReference>
<keyword evidence="5 10" id="KW-1133">Transmembrane helix</keyword>
<comment type="function">
    <text evidence="8">Essential cell division protein that stabilizes the FtsZ protofilaments by cross-linking them and that serves as a cytoplasmic membrane anchor for the Z ring. Also required for the recruitment to the septal ring of downstream cell division proteins.</text>
</comment>
<organism evidence="12 13">
    <name type="scientific">Sulfurimicrobium lacus</name>
    <dbReference type="NCBI Taxonomy" id="2715678"/>
    <lineage>
        <taxon>Bacteria</taxon>
        <taxon>Pseudomonadati</taxon>
        <taxon>Pseudomonadota</taxon>
        <taxon>Betaproteobacteria</taxon>
        <taxon>Nitrosomonadales</taxon>
        <taxon>Sulfuricellaceae</taxon>
        <taxon>Sulfurimicrobium</taxon>
    </lineage>
</organism>
<keyword evidence="13" id="KW-1185">Reference proteome</keyword>
<dbReference type="EMBL" id="AP022853">
    <property type="protein sequence ID" value="BCB27275.1"/>
    <property type="molecule type" value="Genomic_DNA"/>
</dbReference>
<dbReference type="PANTHER" id="PTHR38685:SF1">
    <property type="entry name" value="CELL DIVISION PROTEIN ZIPA"/>
    <property type="match status" value="1"/>
</dbReference>
<keyword evidence="1 9" id="KW-1003">Cell membrane</keyword>
<evidence type="ECO:0000256" key="1">
    <source>
        <dbReference type="ARBA" id="ARBA00022475"/>
    </source>
</evidence>
<name>A0A6F8VET9_9PROT</name>
<evidence type="ECO:0000259" key="11">
    <source>
        <dbReference type="SMART" id="SM00771"/>
    </source>
</evidence>
<dbReference type="PANTHER" id="PTHR38685">
    <property type="entry name" value="CELL DIVISION PROTEIN ZIPA"/>
    <property type="match status" value="1"/>
</dbReference>
<evidence type="ECO:0000256" key="5">
    <source>
        <dbReference type="ARBA" id="ARBA00022989"/>
    </source>
</evidence>
<reference evidence="13" key="1">
    <citation type="submission" date="2020-03" db="EMBL/GenBank/DDBJ databases">
        <title>Complete genome sequence of sulfur-oxidizing bacterium skT11.</title>
        <authorList>
            <person name="Kanda M."/>
            <person name="Kojima H."/>
            <person name="Fukui M."/>
        </authorList>
    </citation>
    <scope>NUCLEOTIDE SEQUENCE [LARGE SCALE GENOMIC DNA]</scope>
    <source>
        <strain evidence="13">skT11</strain>
    </source>
</reference>
<evidence type="ECO:0000256" key="8">
    <source>
        <dbReference type="RuleBase" id="RU003612"/>
    </source>
</evidence>
<dbReference type="AlphaFoldDB" id="A0A6F8VET9"/>
<dbReference type="Gene3D" id="3.30.1400.10">
    <property type="entry name" value="ZipA, C-terminal FtsZ-binding domain"/>
    <property type="match status" value="1"/>
</dbReference>
<evidence type="ECO:0000256" key="3">
    <source>
        <dbReference type="ARBA" id="ARBA00022618"/>
    </source>
</evidence>
<evidence type="ECO:0000256" key="6">
    <source>
        <dbReference type="ARBA" id="ARBA00023136"/>
    </source>
</evidence>
<dbReference type="GO" id="GO:0005886">
    <property type="term" value="C:plasma membrane"/>
    <property type="evidence" value="ECO:0007669"/>
    <property type="project" value="UniProtKB-SubCell"/>
</dbReference>
<dbReference type="GO" id="GO:0032153">
    <property type="term" value="C:cell division site"/>
    <property type="evidence" value="ECO:0007669"/>
    <property type="project" value="TreeGrafter"/>
</dbReference>
<evidence type="ECO:0000313" key="12">
    <source>
        <dbReference type="EMBL" id="BCB27275.1"/>
    </source>
</evidence>
<dbReference type="InterPro" id="IPR011919">
    <property type="entry name" value="Cell_div_ZipA"/>
</dbReference>
<dbReference type="Pfam" id="PF04354">
    <property type="entry name" value="ZipA_C"/>
    <property type="match status" value="1"/>
</dbReference>
<dbReference type="SMART" id="SM00771">
    <property type="entry name" value="ZipA_C"/>
    <property type="match status" value="1"/>
</dbReference>
<dbReference type="KEGG" id="slac:SKTS_21610"/>
<dbReference type="SUPFAM" id="SSF64383">
    <property type="entry name" value="Cell-division protein ZipA, C-terminal domain"/>
    <property type="match status" value="1"/>
</dbReference>
<dbReference type="Proteomes" id="UP000502260">
    <property type="component" value="Chromosome"/>
</dbReference>
<protein>
    <recommendedName>
        <fullName evidence="8">Cell division protein ZipA</fullName>
    </recommendedName>
</protein>
<keyword evidence="7 8" id="KW-0131">Cell cycle</keyword>
<evidence type="ECO:0000256" key="10">
    <source>
        <dbReference type="SAM" id="Phobius"/>
    </source>
</evidence>
<keyword evidence="4 9" id="KW-0812">Transmembrane</keyword>
<evidence type="ECO:0000256" key="2">
    <source>
        <dbReference type="ARBA" id="ARBA00022519"/>
    </source>
</evidence>
<feature type="domain" description="ZipA C-terminal FtsZ-binding" evidence="11">
    <location>
        <begin position="253"/>
        <end position="379"/>
    </location>
</feature>
<evidence type="ECO:0000313" key="13">
    <source>
        <dbReference type="Proteomes" id="UP000502260"/>
    </source>
</evidence>
<feature type="transmembrane region" description="Helical" evidence="10">
    <location>
        <begin position="6"/>
        <end position="23"/>
    </location>
</feature>
<keyword evidence="3 8" id="KW-0132">Cell division</keyword>
<proteinExistence type="inferred from homology"/>
<comment type="subcellular location">
    <subcellularLocation>
        <location evidence="9">Cell inner membrane</location>
        <topology evidence="9">Single-pass type I membrane protein</topology>
    </subcellularLocation>
</comment>
<dbReference type="GO" id="GO:0000917">
    <property type="term" value="P:division septum assembly"/>
    <property type="evidence" value="ECO:0007669"/>
    <property type="project" value="TreeGrafter"/>
</dbReference>
<keyword evidence="2 9" id="KW-0997">Cell inner membrane</keyword>
<accession>A0A6F8VET9</accession>
<keyword evidence="6 9" id="KW-0472">Membrane</keyword>
<sequence>MNELQVYLLAIGVAAIFAVLGFNRWQEYKYRRQAEQRFPANRDDVLLAENSVPERLEPVLDTAPEEEEIEEIYTPDDVDFEQETPPAWTASETFEPEAATAADLPEEPLVEPVVRQAPHVQEIVAPQQTELAPDTATEYVITLNASDPITAHALVLILQQLKSVGKAVRWLGRRTQYDGWEEIAQASPSAEFVKLAACLQLADRNGPLQLDEVNAFCDMVQAVAANLYAVMDCPDKQAALVAAAELDRFCADVDVLIGVNVISKDGNPFAGTKLRGLAESAGMRLMPDGNFHYFDDKGAALFALGNLEPTPFSVEGMKHLSTHGVTFIFDVPKAAGGVQAFNQMLLAARQFTVPLSALMVDDNRKELSDTGIDKIRQQLVAIYATMERHGIHPGSSQASRLFA</sequence>
<comment type="similarity">
    <text evidence="8">Belongs to the ZipA family.</text>
</comment>
<evidence type="ECO:0000256" key="9">
    <source>
        <dbReference type="RuleBase" id="RU003613"/>
    </source>
</evidence>